<dbReference type="PANTHER" id="PTHR43550">
    <property type="entry name" value="3-KETODIHYDROSPHINGOSINE REDUCTASE"/>
    <property type="match status" value="1"/>
</dbReference>
<organism evidence="13 14">
    <name type="scientific">Ceraceosorus bombacis</name>
    <dbReference type="NCBI Taxonomy" id="401625"/>
    <lineage>
        <taxon>Eukaryota</taxon>
        <taxon>Fungi</taxon>
        <taxon>Dikarya</taxon>
        <taxon>Basidiomycota</taxon>
        <taxon>Ustilaginomycotina</taxon>
        <taxon>Exobasidiomycetes</taxon>
        <taxon>Ceraceosorales</taxon>
        <taxon>Ceraceosoraceae</taxon>
        <taxon>Ceraceosorus</taxon>
    </lineage>
</organism>
<dbReference type="STRING" id="401625.A0A0P1BQI2"/>
<evidence type="ECO:0000256" key="7">
    <source>
        <dbReference type="ARBA" id="ARBA00023002"/>
    </source>
</evidence>
<name>A0A0P1BQI2_9BASI</name>
<evidence type="ECO:0000256" key="3">
    <source>
        <dbReference type="ARBA" id="ARBA00004991"/>
    </source>
</evidence>
<dbReference type="GO" id="GO:0006666">
    <property type="term" value="P:3-keto-sphinganine metabolic process"/>
    <property type="evidence" value="ECO:0007669"/>
    <property type="project" value="InterPro"/>
</dbReference>
<evidence type="ECO:0000256" key="11">
    <source>
        <dbReference type="ARBA" id="ARBA00048930"/>
    </source>
</evidence>
<keyword evidence="14" id="KW-1185">Reference proteome</keyword>
<evidence type="ECO:0000256" key="2">
    <source>
        <dbReference type="ARBA" id="ARBA00004760"/>
    </source>
</evidence>
<evidence type="ECO:0000256" key="4">
    <source>
        <dbReference type="ARBA" id="ARBA00022824"/>
    </source>
</evidence>
<comment type="pathway">
    <text evidence="2">Lipid metabolism; sphingolipid metabolism.</text>
</comment>
<evidence type="ECO:0000313" key="14">
    <source>
        <dbReference type="Proteomes" id="UP000054845"/>
    </source>
</evidence>
<comment type="pathway">
    <text evidence="3">Sphingolipid metabolism.</text>
</comment>
<keyword evidence="4" id="KW-0256">Endoplasmic reticulum</keyword>
<sequence>MSSIYDALHAFQSEAQVSPNPTWLLLLLIPALVLMGMISLPLPFGRSHWSAKGKHAFITGGSSGLGLALAELIVERGGSVTLVARDETRLSCAKQQVERLLSVRLDPNKGSSTMTDYKQFVQAISADVSSFEAARRAVQQASTSTCQPDIFFCCAGAATPGFFIAQSEETLRRGMNTDYWTSASMAHAALRSFISSGKKGGKIVFVSSILGMFGMVGYAEYAPAKAAICSLADTLRSEALLYDAQVHCYLPGTILSPGLERENRTKPNITLKLEGTGSGLTPRQCAQGLLRGLSRNQFNITTDFLTELVRSAHLQNSPGNGWILDGFKCALARIVQPLWRWIENDRAIQKEKKLHLAELQTAGVQVAGAPVLASAPSQSE</sequence>
<evidence type="ECO:0000313" key="13">
    <source>
        <dbReference type="EMBL" id="CEH19261.1"/>
    </source>
</evidence>
<dbReference type="Pfam" id="PF00106">
    <property type="entry name" value="adh_short"/>
    <property type="match status" value="1"/>
</dbReference>
<feature type="transmembrane region" description="Helical" evidence="12">
    <location>
        <begin position="23"/>
        <end position="44"/>
    </location>
</feature>
<dbReference type="PANTHER" id="PTHR43550:SF3">
    <property type="entry name" value="3-KETODIHYDROSPHINGOSINE REDUCTASE"/>
    <property type="match status" value="1"/>
</dbReference>
<keyword evidence="7" id="KW-0560">Oxidoreductase</keyword>
<dbReference type="GO" id="GO:0047560">
    <property type="term" value="F:3-dehydrosphinganine reductase activity"/>
    <property type="evidence" value="ECO:0007669"/>
    <property type="project" value="UniProtKB-EC"/>
</dbReference>
<dbReference type="GO" id="GO:0005789">
    <property type="term" value="C:endoplasmic reticulum membrane"/>
    <property type="evidence" value="ECO:0007669"/>
    <property type="project" value="TreeGrafter"/>
</dbReference>
<dbReference type="EMBL" id="CCYA01000290">
    <property type="protein sequence ID" value="CEH19261.1"/>
    <property type="molecule type" value="Genomic_DNA"/>
</dbReference>
<dbReference type="AlphaFoldDB" id="A0A0P1BQI2"/>
<keyword evidence="6" id="KW-0746">Sphingolipid metabolism</keyword>
<dbReference type="OrthoDB" id="10267115at2759"/>
<dbReference type="Gene3D" id="3.40.50.720">
    <property type="entry name" value="NAD(P)-binding Rossmann-like Domain"/>
    <property type="match status" value="1"/>
</dbReference>
<dbReference type="SUPFAM" id="SSF51735">
    <property type="entry name" value="NAD(P)-binding Rossmann-fold domains"/>
    <property type="match status" value="1"/>
</dbReference>
<evidence type="ECO:0000256" key="1">
    <source>
        <dbReference type="ARBA" id="ARBA00004240"/>
    </source>
</evidence>
<keyword evidence="12" id="KW-0812">Transmembrane</keyword>
<protein>
    <recommendedName>
        <fullName evidence="9">3-dehydrosphinganine reductase</fullName>
        <ecNumber evidence="9">1.1.1.102</ecNumber>
    </recommendedName>
</protein>
<comment type="subcellular location">
    <subcellularLocation>
        <location evidence="1">Endoplasmic reticulum</location>
    </subcellularLocation>
</comment>
<dbReference type="FunFam" id="3.40.50.720:FF:000468">
    <property type="entry name" value="Short-chain dehydrogenase, putative"/>
    <property type="match status" value="1"/>
</dbReference>
<dbReference type="InterPro" id="IPR002347">
    <property type="entry name" value="SDR_fam"/>
</dbReference>
<reference evidence="13 14" key="1">
    <citation type="submission" date="2014-09" db="EMBL/GenBank/DDBJ databases">
        <authorList>
            <person name="Magalhaes I.L.F."/>
            <person name="Oliveira U."/>
            <person name="Santos F.R."/>
            <person name="Vidigal T.H.D.A."/>
            <person name="Brescovit A.D."/>
            <person name="Santos A.J."/>
        </authorList>
    </citation>
    <scope>NUCLEOTIDE SEQUENCE [LARGE SCALE GENOMIC DNA]</scope>
</reference>
<dbReference type="Proteomes" id="UP000054845">
    <property type="component" value="Unassembled WGS sequence"/>
</dbReference>
<evidence type="ECO:0000256" key="6">
    <source>
        <dbReference type="ARBA" id="ARBA00022919"/>
    </source>
</evidence>
<keyword evidence="12" id="KW-0472">Membrane</keyword>
<evidence type="ECO:0000256" key="8">
    <source>
        <dbReference type="ARBA" id="ARBA00023098"/>
    </source>
</evidence>
<dbReference type="GO" id="GO:0030148">
    <property type="term" value="P:sphingolipid biosynthetic process"/>
    <property type="evidence" value="ECO:0007669"/>
    <property type="project" value="InterPro"/>
</dbReference>
<proteinExistence type="predicted"/>
<feature type="transmembrane region" description="Helical" evidence="12">
    <location>
        <begin position="203"/>
        <end position="221"/>
    </location>
</feature>
<keyword evidence="5" id="KW-0521">NADP</keyword>
<evidence type="ECO:0000256" key="10">
    <source>
        <dbReference type="ARBA" id="ARBA00044737"/>
    </source>
</evidence>
<dbReference type="InterPro" id="IPR036291">
    <property type="entry name" value="NAD(P)-bd_dom_sf"/>
</dbReference>
<evidence type="ECO:0000256" key="12">
    <source>
        <dbReference type="SAM" id="Phobius"/>
    </source>
</evidence>
<keyword evidence="8" id="KW-0443">Lipid metabolism</keyword>
<comment type="catalytic activity">
    <reaction evidence="11">
        <text>sphinganine + NADP(+) = 3-oxosphinganine + NADPH + H(+)</text>
        <dbReference type="Rhea" id="RHEA:22640"/>
        <dbReference type="ChEBI" id="CHEBI:15378"/>
        <dbReference type="ChEBI" id="CHEBI:57783"/>
        <dbReference type="ChEBI" id="CHEBI:57817"/>
        <dbReference type="ChEBI" id="CHEBI:58299"/>
        <dbReference type="ChEBI" id="CHEBI:58349"/>
        <dbReference type="EC" id="1.1.1.102"/>
    </reaction>
    <physiologicalReaction direction="right-to-left" evidence="11">
        <dbReference type="Rhea" id="RHEA:22642"/>
    </physiologicalReaction>
</comment>
<dbReference type="PRINTS" id="PR00081">
    <property type="entry name" value="GDHRDH"/>
</dbReference>
<comment type="function">
    <text evidence="10">Catalyzes the reduction of 3'-oxosphinganine (3-ketodihydrosphingosine/KDS) to sphinganine (dihydrosphingosine/DHS), the second step of de novo sphingolipid biosynthesis.</text>
</comment>
<keyword evidence="12" id="KW-1133">Transmembrane helix</keyword>
<evidence type="ECO:0000256" key="5">
    <source>
        <dbReference type="ARBA" id="ARBA00022857"/>
    </source>
</evidence>
<dbReference type="EC" id="1.1.1.102" evidence="9"/>
<accession>A0A0P1BQI2</accession>
<dbReference type="CDD" id="cd08939">
    <property type="entry name" value="KDSR-like_SDR_c"/>
    <property type="match status" value="1"/>
</dbReference>
<dbReference type="InterPro" id="IPR045022">
    <property type="entry name" value="KDSR-like"/>
</dbReference>
<evidence type="ECO:0000256" key="9">
    <source>
        <dbReference type="ARBA" id="ARBA00026112"/>
    </source>
</evidence>